<dbReference type="InterPro" id="IPR013657">
    <property type="entry name" value="SCL35B1-4/HUT1"/>
</dbReference>
<dbReference type="GO" id="GO:0012505">
    <property type="term" value="C:endomembrane system"/>
    <property type="evidence" value="ECO:0007669"/>
    <property type="project" value="UniProtKB-SubCell"/>
</dbReference>
<evidence type="ECO:0000256" key="8">
    <source>
        <dbReference type="SAM" id="Phobius"/>
    </source>
</evidence>
<keyword evidence="10" id="KW-1185">Reference proteome</keyword>
<evidence type="ECO:0008006" key="11">
    <source>
        <dbReference type="Google" id="ProtNLM"/>
    </source>
</evidence>
<sequence>MKPAVAVGLVFLGCCSNVLFLEELVRELPKSGNLITFTAFVFNALDGLIFTSKFFTVQPVIPIRFYMMMVSLFFVCQTLNNYVLGLNISMPLQMIFRAGSLVANLVLGYIILHRRYKWSKYISVVMITLGIITCTIASSGEVKSQPGHTDDPTYDFWIWCLGIFLLVVSLFLSAWMGVFQEQTYTRFGKHPSEALFYNHLLPLPGFLLLGTDIVSQAQIYNATVPVLLPVVGLAIPRAWLLLIFNTITQYICIRAVFVLTTECASLTVTLVVTLRKFVSLIFSIVYFQNPFTLYHWIGTSLVFGGTLIFTEVLNQLRKKKEE</sequence>
<feature type="transmembrane region" description="Helical" evidence="8">
    <location>
        <begin position="293"/>
        <end position="313"/>
    </location>
</feature>
<keyword evidence="6 8" id="KW-1133">Transmembrane helix</keyword>
<comment type="similarity">
    <text evidence="2">Belongs to the nucleotide-sugar transporter family. SLC35B subfamily.</text>
</comment>
<evidence type="ECO:0000256" key="4">
    <source>
        <dbReference type="ARBA" id="ARBA00022597"/>
    </source>
</evidence>
<name>A0ABD0L9V3_9CAEN</name>
<proteinExistence type="inferred from homology"/>
<feature type="transmembrane region" description="Helical" evidence="8">
    <location>
        <begin position="200"/>
        <end position="220"/>
    </location>
</feature>
<dbReference type="PANTHER" id="PTHR10778">
    <property type="entry name" value="SOLUTE CARRIER FAMILY 35 MEMBER B"/>
    <property type="match status" value="1"/>
</dbReference>
<reference evidence="9 10" key="1">
    <citation type="journal article" date="2023" name="Sci. Data">
        <title>Genome assembly of the Korean intertidal mud-creeper Batillaria attramentaria.</title>
        <authorList>
            <person name="Patra A.K."/>
            <person name="Ho P.T."/>
            <person name="Jun S."/>
            <person name="Lee S.J."/>
            <person name="Kim Y."/>
            <person name="Won Y.J."/>
        </authorList>
    </citation>
    <scope>NUCLEOTIDE SEQUENCE [LARGE SCALE GENOMIC DNA]</scope>
    <source>
        <strain evidence="9">Wonlab-2016</strain>
    </source>
</reference>
<evidence type="ECO:0000256" key="2">
    <source>
        <dbReference type="ARBA" id="ARBA00010694"/>
    </source>
</evidence>
<feature type="transmembrane region" description="Helical" evidence="8">
    <location>
        <begin position="156"/>
        <end position="179"/>
    </location>
</feature>
<feature type="transmembrane region" description="Helical" evidence="8">
    <location>
        <begin position="31"/>
        <end position="51"/>
    </location>
</feature>
<keyword evidence="7 8" id="KW-0472">Membrane</keyword>
<accession>A0ABD0L9V3</accession>
<dbReference type="AlphaFoldDB" id="A0ABD0L9V3"/>
<evidence type="ECO:0000256" key="1">
    <source>
        <dbReference type="ARBA" id="ARBA00004127"/>
    </source>
</evidence>
<gene>
    <name evidence="9" type="ORF">BaRGS_00012540</name>
</gene>
<feature type="transmembrane region" description="Helical" evidence="8">
    <location>
        <begin position="63"/>
        <end position="82"/>
    </location>
</feature>
<feature type="transmembrane region" description="Helical" evidence="8">
    <location>
        <begin position="94"/>
        <end position="112"/>
    </location>
</feature>
<evidence type="ECO:0000256" key="7">
    <source>
        <dbReference type="ARBA" id="ARBA00023136"/>
    </source>
</evidence>
<evidence type="ECO:0000256" key="5">
    <source>
        <dbReference type="ARBA" id="ARBA00022692"/>
    </source>
</evidence>
<dbReference type="EMBL" id="JACVVK020000069">
    <property type="protein sequence ID" value="KAK7496130.1"/>
    <property type="molecule type" value="Genomic_DNA"/>
</dbReference>
<keyword evidence="3" id="KW-0813">Transport</keyword>
<evidence type="ECO:0000256" key="3">
    <source>
        <dbReference type="ARBA" id="ARBA00022448"/>
    </source>
</evidence>
<comment type="caution">
    <text evidence="9">The sequence shown here is derived from an EMBL/GenBank/DDBJ whole genome shotgun (WGS) entry which is preliminary data.</text>
</comment>
<dbReference type="Proteomes" id="UP001519460">
    <property type="component" value="Unassembled WGS sequence"/>
</dbReference>
<dbReference type="PANTHER" id="PTHR10778:SF4">
    <property type="entry name" value="NUCLEOTIDE SUGAR TRANSPORTER SLC35B4"/>
    <property type="match status" value="1"/>
</dbReference>
<comment type="subcellular location">
    <subcellularLocation>
        <location evidence="1">Endomembrane system</location>
        <topology evidence="1">Multi-pass membrane protein</topology>
    </subcellularLocation>
</comment>
<organism evidence="9 10">
    <name type="scientific">Batillaria attramentaria</name>
    <dbReference type="NCBI Taxonomy" id="370345"/>
    <lineage>
        <taxon>Eukaryota</taxon>
        <taxon>Metazoa</taxon>
        <taxon>Spiralia</taxon>
        <taxon>Lophotrochozoa</taxon>
        <taxon>Mollusca</taxon>
        <taxon>Gastropoda</taxon>
        <taxon>Caenogastropoda</taxon>
        <taxon>Sorbeoconcha</taxon>
        <taxon>Cerithioidea</taxon>
        <taxon>Batillariidae</taxon>
        <taxon>Batillaria</taxon>
    </lineage>
</organism>
<evidence type="ECO:0000313" key="10">
    <source>
        <dbReference type="Proteomes" id="UP001519460"/>
    </source>
</evidence>
<feature type="transmembrane region" description="Helical" evidence="8">
    <location>
        <begin position="226"/>
        <end position="244"/>
    </location>
</feature>
<keyword evidence="4" id="KW-0762">Sugar transport</keyword>
<feature type="transmembrane region" description="Helical" evidence="8">
    <location>
        <begin position="256"/>
        <end position="287"/>
    </location>
</feature>
<protein>
    <recommendedName>
        <fullName evidence="11">UDP-xylose and UDP-N-acetylglucosamine transporter</fullName>
    </recommendedName>
</protein>
<evidence type="ECO:0000313" key="9">
    <source>
        <dbReference type="EMBL" id="KAK7496130.1"/>
    </source>
</evidence>
<dbReference type="Pfam" id="PF08449">
    <property type="entry name" value="UAA"/>
    <property type="match status" value="1"/>
</dbReference>
<feature type="transmembrane region" description="Helical" evidence="8">
    <location>
        <begin position="121"/>
        <end position="140"/>
    </location>
</feature>
<evidence type="ECO:0000256" key="6">
    <source>
        <dbReference type="ARBA" id="ARBA00022989"/>
    </source>
</evidence>
<keyword evidence="5 8" id="KW-0812">Transmembrane</keyword>